<evidence type="ECO:0000313" key="3">
    <source>
        <dbReference type="EMBL" id="MFC4426291.1"/>
    </source>
</evidence>
<feature type="compositionally biased region" description="Basic and acidic residues" evidence="1">
    <location>
        <begin position="22"/>
        <end position="37"/>
    </location>
</feature>
<dbReference type="InterPro" id="IPR038109">
    <property type="entry name" value="DNA_bind_recomb_sf"/>
</dbReference>
<dbReference type="InterPro" id="IPR006119">
    <property type="entry name" value="Resolv_N"/>
</dbReference>
<dbReference type="Gene3D" id="3.40.50.1390">
    <property type="entry name" value="Resolvase, N-terminal catalytic domain"/>
    <property type="match status" value="1"/>
</dbReference>
<name>A0ABV8XN64_9DEIO</name>
<proteinExistence type="predicted"/>
<dbReference type="PANTHER" id="PTHR30461:SF23">
    <property type="entry name" value="DNA RECOMBINASE-RELATED"/>
    <property type="match status" value="1"/>
</dbReference>
<protein>
    <submittedName>
        <fullName evidence="3">Recombinase family protein</fullName>
    </submittedName>
</protein>
<dbReference type="PANTHER" id="PTHR30461">
    <property type="entry name" value="DNA-INVERTASE FROM LAMBDOID PROPHAGE"/>
    <property type="match status" value="1"/>
</dbReference>
<evidence type="ECO:0000256" key="1">
    <source>
        <dbReference type="SAM" id="MobiDB-lite"/>
    </source>
</evidence>
<dbReference type="Proteomes" id="UP001595998">
    <property type="component" value="Unassembled WGS sequence"/>
</dbReference>
<dbReference type="Pfam" id="PF07508">
    <property type="entry name" value="Recombinase"/>
    <property type="match status" value="1"/>
</dbReference>
<dbReference type="InterPro" id="IPR025827">
    <property type="entry name" value="Zn_ribbon_recom_dom"/>
</dbReference>
<dbReference type="RefSeq" id="WP_380038598.1">
    <property type="nucleotide sequence ID" value="NZ_JBHSEH010000007.1"/>
</dbReference>
<reference evidence="4" key="1">
    <citation type="journal article" date="2019" name="Int. J. Syst. Evol. Microbiol.">
        <title>The Global Catalogue of Microorganisms (GCM) 10K type strain sequencing project: providing services to taxonomists for standard genome sequencing and annotation.</title>
        <authorList>
            <consortium name="The Broad Institute Genomics Platform"/>
            <consortium name="The Broad Institute Genome Sequencing Center for Infectious Disease"/>
            <person name="Wu L."/>
            <person name="Ma J."/>
        </authorList>
    </citation>
    <scope>NUCLEOTIDE SEQUENCE [LARGE SCALE GENOMIC DNA]</scope>
    <source>
        <strain evidence="4">CCUG 56029</strain>
    </source>
</reference>
<accession>A0ABV8XN64</accession>
<gene>
    <name evidence="3" type="ORF">ACFOZ9_08690</name>
</gene>
<dbReference type="SUPFAM" id="SSF53041">
    <property type="entry name" value="Resolvase-like"/>
    <property type="match status" value="1"/>
</dbReference>
<feature type="domain" description="Recombinase" evidence="2">
    <location>
        <begin position="162"/>
        <end position="269"/>
    </location>
</feature>
<evidence type="ECO:0000313" key="4">
    <source>
        <dbReference type="Proteomes" id="UP001595998"/>
    </source>
</evidence>
<organism evidence="3 4">
    <name type="scientific">Deinococcus navajonensis</name>
    <dbReference type="NCBI Taxonomy" id="309884"/>
    <lineage>
        <taxon>Bacteria</taxon>
        <taxon>Thermotogati</taxon>
        <taxon>Deinococcota</taxon>
        <taxon>Deinococci</taxon>
        <taxon>Deinococcales</taxon>
        <taxon>Deinococcaceae</taxon>
        <taxon>Deinococcus</taxon>
    </lineage>
</organism>
<dbReference type="Pfam" id="PF13408">
    <property type="entry name" value="Zn_ribbon_recom"/>
    <property type="match status" value="1"/>
</dbReference>
<dbReference type="InterPro" id="IPR050639">
    <property type="entry name" value="SSR_resolvase"/>
</dbReference>
<dbReference type="InterPro" id="IPR036162">
    <property type="entry name" value="Resolvase-like_N_sf"/>
</dbReference>
<dbReference type="PROSITE" id="PS51737">
    <property type="entry name" value="RECOMBINASE_DNA_BIND"/>
    <property type="match status" value="1"/>
</dbReference>
<dbReference type="EMBL" id="JBHSEH010000007">
    <property type="protein sequence ID" value="MFC4426291.1"/>
    <property type="molecule type" value="Genomic_DNA"/>
</dbReference>
<evidence type="ECO:0000259" key="2">
    <source>
        <dbReference type="PROSITE" id="PS51737"/>
    </source>
</evidence>
<dbReference type="InterPro" id="IPR011109">
    <property type="entry name" value="DNA_bind_recombinase_dom"/>
</dbReference>
<dbReference type="Pfam" id="PF00239">
    <property type="entry name" value="Resolvase"/>
    <property type="match status" value="1"/>
</dbReference>
<sequence>MTSVPDPTRALVGGIRVSTDAQADRYGPERQKQDIEHEAQREGLHVIRWVEESISGANHDRAAENEYYTLARTHPGLNFMFSHPNRVGRHVEVIVGIARRIHQLGGTVWIAGLGNLRDSRNWKYFLRDAAEAESDYQNIVHQMVTGKRSKAASGRWPHGAVPWGYVLQRDHKGRSTLPALDPETAPAVRRVFELSESQGQTKVLYVMREEGWPAPTVAGWTIRTVSNILNNERYTGRALFQGITLDFDPIIERDQWERVQARRSSRKRESGPRDTSLLWAGHARCSCCGSAVGRDGTVTASGSYIYYRCWKARKTATLREGRELCPNSRGWSTKEADAAWWAWVADQITDPATLQGVLPPPPPQEVHIPPARLAELEAAIARAWEPFAAGKVTQAVAERLAAPYNVELERLKAEYAPAPEPEPMDYAELAADFGTAMQGAQSLEERRELLALLNVRLYVGPDGPERLTLESL</sequence>
<comment type="caution">
    <text evidence="3">The sequence shown here is derived from an EMBL/GenBank/DDBJ whole genome shotgun (WGS) entry which is preliminary data.</text>
</comment>
<keyword evidence="4" id="KW-1185">Reference proteome</keyword>
<dbReference type="SMART" id="SM00857">
    <property type="entry name" value="Resolvase"/>
    <property type="match status" value="1"/>
</dbReference>
<dbReference type="Gene3D" id="3.90.1750.20">
    <property type="entry name" value="Putative Large Serine Recombinase, Chain B, Domain 2"/>
    <property type="match status" value="1"/>
</dbReference>
<feature type="region of interest" description="Disordered" evidence="1">
    <location>
        <begin position="1"/>
        <end position="37"/>
    </location>
</feature>